<comment type="pathway">
    <text evidence="11">Cell wall biogenesis; peptidoglycan biosynthesis.</text>
</comment>
<dbReference type="SUPFAM" id="SSF53955">
    <property type="entry name" value="Lysozyme-like"/>
    <property type="match status" value="1"/>
</dbReference>
<evidence type="ECO:0000256" key="2">
    <source>
        <dbReference type="ARBA" id="ARBA00022519"/>
    </source>
</evidence>
<dbReference type="InterPro" id="IPR011812">
    <property type="entry name" value="Pep_trsgly"/>
</dbReference>
<keyword evidence="3 11" id="KW-0328">Glycosyltransferase</keyword>
<comment type="catalytic activity">
    <reaction evidence="11">
        <text>[GlcNAc-(1-&gt;4)-Mur2Ac(oyl-L-Ala-gamma-D-Glu-L-Lys-D-Ala-D-Ala)](n)-di-trans,octa-cis-undecaprenyl diphosphate + beta-D-GlcNAc-(1-&gt;4)-Mur2Ac(oyl-L-Ala-gamma-D-Glu-L-Lys-D-Ala-D-Ala)-di-trans,octa-cis-undecaprenyl diphosphate = [GlcNAc-(1-&gt;4)-Mur2Ac(oyl-L-Ala-gamma-D-Glu-L-Lys-D-Ala-D-Ala)](n+1)-di-trans,octa-cis-undecaprenyl diphosphate + di-trans,octa-cis-undecaprenyl diphosphate + H(+)</text>
        <dbReference type="Rhea" id="RHEA:23708"/>
        <dbReference type="Rhea" id="RHEA-COMP:9602"/>
        <dbReference type="Rhea" id="RHEA-COMP:9603"/>
        <dbReference type="ChEBI" id="CHEBI:15378"/>
        <dbReference type="ChEBI" id="CHEBI:58405"/>
        <dbReference type="ChEBI" id="CHEBI:60033"/>
        <dbReference type="ChEBI" id="CHEBI:78435"/>
        <dbReference type="EC" id="2.4.99.28"/>
    </reaction>
</comment>
<dbReference type="PANTHER" id="PTHR30400:SF0">
    <property type="entry name" value="BIOSYNTHETIC PEPTIDOGLYCAN TRANSGLYCOSYLASE"/>
    <property type="match status" value="1"/>
</dbReference>
<sequence length="236" mass="25346">MSSSFGGPSSRAGRFGLARALLWLLAALVAAPLALTVVYAVVPPPSTLMLTRWLTLQPVVRTWVPLDQISPQLPRAVIVSEDALFCRHHGVDWGAVRLVLDQGGENGPARGASTITMQVAKNLFLWQGAPHLRKPLEIALAHWIELVWSKRRIMEVYLNIAEWGPDGVFGAEAGARRAFRKGAGTLSARESAVMAAALPNPVTRDARKPSRRAAAHAGVILRRMRGAGSLTGCLAG</sequence>
<dbReference type="EMBL" id="JBHTMX010000002">
    <property type="protein sequence ID" value="MFD1330503.1"/>
    <property type="molecule type" value="Genomic_DNA"/>
</dbReference>
<evidence type="ECO:0000259" key="12">
    <source>
        <dbReference type="Pfam" id="PF00912"/>
    </source>
</evidence>
<dbReference type="EC" id="2.4.99.28" evidence="11"/>
<accession>A0ABW3Z2V3</accession>
<dbReference type="NCBIfam" id="TIGR02070">
    <property type="entry name" value="mono_pep_trsgly"/>
    <property type="match status" value="1"/>
</dbReference>
<dbReference type="PANTHER" id="PTHR30400">
    <property type="entry name" value="MONOFUNCTIONAL BIOSYNTHETIC PEPTIDOGLYCAN TRANSGLYCOSYLASE"/>
    <property type="match status" value="1"/>
</dbReference>
<gene>
    <name evidence="11 13" type="primary">mtgA</name>
    <name evidence="13" type="ORF">ACFQ4O_00630</name>
</gene>
<evidence type="ECO:0000256" key="10">
    <source>
        <dbReference type="ARBA" id="ARBA00023316"/>
    </source>
</evidence>
<keyword evidence="9 11" id="KW-0472">Membrane</keyword>
<keyword evidence="4 11" id="KW-0808">Transferase</keyword>
<evidence type="ECO:0000313" key="14">
    <source>
        <dbReference type="Proteomes" id="UP001597171"/>
    </source>
</evidence>
<protein>
    <recommendedName>
        <fullName evidence="11">Biosynthetic peptidoglycan transglycosylase</fullName>
        <ecNumber evidence="11">2.4.99.28</ecNumber>
    </recommendedName>
    <alternativeName>
        <fullName evidence="11">Glycan polymerase</fullName>
    </alternativeName>
    <alternativeName>
        <fullName evidence="11">Peptidoglycan glycosyltransferase MtgA</fullName>
        <shortName evidence="11">PGT</shortName>
    </alternativeName>
</protein>
<comment type="similarity">
    <text evidence="11">Belongs to the glycosyltransferase 51 family.</text>
</comment>
<dbReference type="Proteomes" id="UP001597171">
    <property type="component" value="Unassembled WGS sequence"/>
</dbReference>
<keyword evidence="5 11" id="KW-0812">Transmembrane</keyword>
<keyword evidence="6 11" id="KW-0133">Cell shape</keyword>
<dbReference type="InterPro" id="IPR023346">
    <property type="entry name" value="Lysozyme-like_dom_sf"/>
</dbReference>
<dbReference type="InterPro" id="IPR001264">
    <property type="entry name" value="Glyco_trans_51"/>
</dbReference>
<dbReference type="Pfam" id="PF00912">
    <property type="entry name" value="Transgly"/>
    <property type="match status" value="1"/>
</dbReference>
<evidence type="ECO:0000256" key="7">
    <source>
        <dbReference type="ARBA" id="ARBA00022984"/>
    </source>
</evidence>
<evidence type="ECO:0000256" key="8">
    <source>
        <dbReference type="ARBA" id="ARBA00022989"/>
    </source>
</evidence>
<organism evidence="13 14">
    <name type="scientific">Methylopila musalis</name>
    <dbReference type="NCBI Taxonomy" id="1134781"/>
    <lineage>
        <taxon>Bacteria</taxon>
        <taxon>Pseudomonadati</taxon>
        <taxon>Pseudomonadota</taxon>
        <taxon>Alphaproteobacteria</taxon>
        <taxon>Hyphomicrobiales</taxon>
        <taxon>Methylopilaceae</taxon>
        <taxon>Methylopila</taxon>
    </lineage>
</organism>
<keyword evidence="7 11" id="KW-0573">Peptidoglycan synthesis</keyword>
<dbReference type="RefSeq" id="WP_378773736.1">
    <property type="nucleotide sequence ID" value="NZ_JBHTMX010000002.1"/>
</dbReference>
<evidence type="ECO:0000256" key="3">
    <source>
        <dbReference type="ARBA" id="ARBA00022676"/>
    </source>
</evidence>
<evidence type="ECO:0000256" key="1">
    <source>
        <dbReference type="ARBA" id="ARBA00022475"/>
    </source>
</evidence>
<dbReference type="Gene3D" id="1.10.3810.10">
    <property type="entry name" value="Biosynthetic peptidoglycan transglycosylase-like"/>
    <property type="match status" value="1"/>
</dbReference>
<evidence type="ECO:0000256" key="9">
    <source>
        <dbReference type="ARBA" id="ARBA00023136"/>
    </source>
</evidence>
<keyword evidence="1 11" id="KW-1003">Cell membrane</keyword>
<evidence type="ECO:0000256" key="11">
    <source>
        <dbReference type="HAMAP-Rule" id="MF_00766"/>
    </source>
</evidence>
<keyword evidence="8 11" id="KW-1133">Transmembrane helix</keyword>
<comment type="caution">
    <text evidence="13">The sequence shown here is derived from an EMBL/GenBank/DDBJ whole genome shotgun (WGS) entry which is preliminary data.</text>
</comment>
<proteinExistence type="inferred from homology"/>
<dbReference type="HAMAP" id="MF_00766">
    <property type="entry name" value="PGT_MtgA"/>
    <property type="match status" value="1"/>
</dbReference>
<name>A0ABW3Z2V3_9HYPH</name>
<keyword evidence="10 11" id="KW-0961">Cell wall biogenesis/degradation</keyword>
<comment type="subcellular location">
    <subcellularLocation>
        <location evidence="11">Cell inner membrane</location>
        <topology evidence="11">Single-pass membrane protein</topology>
    </subcellularLocation>
</comment>
<evidence type="ECO:0000256" key="4">
    <source>
        <dbReference type="ARBA" id="ARBA00022679"/>
    </source>
</evidence>
<keyword evidence="2 11" id="KW-0997">Cell inner membrane</keyword>
<comment type="function">
    <text evidence="11">Peptidoglycan polymerase that catalyzes glycan chain elongation from lipid-linked precursors.</text>
</comment>
<feature type="domain" description="Glycosyl transferase family 51" evidence="12">
    <location>
        <begin position="58"/>
        <end position="224"/>
    </location>
</feature>
<evidence type="ECO:0000256" key="5">
    <source>
        <dbReference type="ARBA" id="ARBA00022692"/>
    </source>
</evidence>
<dbReference type="InterPro" id="IPR036950">
    <property type="entry name" value="PBP_transglycosylase"/>
</dbReference>
<keyword evidence="14" id="KW-1185">Reference proteome</keyword>
<reference evidence="14" key="1">
    <citation type="journal article" date="2019" name="Int. J. Syst. Evol. Microbiol.">
        <title>The Global Catalogue of Microorganisms (GCM) 10K type strain sequencing project: providing services to taxonomists for standard genome sequencing and annotation.</title>
        <authorList>
            <consortium name="The Broad Institute Genomics Platform"/>
            <consortium name="The Broad Institute Genome Sequencing Center for Infectious Disease"/>
            <person name="Wu L."/>
            <person name="Ma J."/>
        </authorList>
    </citation>
    <scope>NUCLEOTIDE SEQUENCE [LARGE SCALE GENOMIC DNA]</scope>
    <source>
        <strain evidence="14">CCUG 61696</strain>
    </source>
</reference>
<evidence type="ECO:0000313" key="13">
    <source>
        <dbReference type="EMBL" id="MFD1330503.1"/>
    </source>
</evidence>
<evidence type="ECO:0000256" key="6">
    <source>
        <dbReference type="ARBA" id="ARBA00022960"/>
    </source>
</evidence>